<keyword evidence="2" id="KW-0812">Transmembrane</keyword>
<dbReference type="HOGENOM" id="CLU_1388245_0_0_3"/>
<accession>B8HQZ6</accession>
<feature type="region of interest" description="Disordered" evidence="1">
    <location>
        <begin position="1"/>
        <end position="20"/>
    </location>
</feature>
<reference evidence="3" key="1">
    <citation type="submission" date="2009-01" db="EMBL/GenBank/DDBJ databases">
        <title>Complete sequence of chromosome Cyanothece sp. PCC 7425.</title>
        <authorList>
            <consortium name="US DOE Joint Genome Institute"/>
            <person name="Lucas S."/>
            <person name="Copeland A."/>
            <person name="Lapidus A."/>
            <person name="Glavina del Rio T."/>
            <person name="Dalin E."/>
            <person name="Tice H."/>
            <person name="Bruce D."/>
            <person name="Goodwin L."/>
            <person name="Pitluck S."/>
            <person name="Sims D."/>
            <person name="Meineke L."/>
            <person name="Brettin T."/>
            <person name="Detter J.C."/>
            <person name="Han C."/>
            <person name="Larimer F."/>
            <person name="Land M."/>
            <person name="Hauser L."/>
            <person name="Kyrpides N."/>
            <person name="Ovchinnikova G."/>
            <person name="Liberton M."/>
            <person name="Stoeckel J."/>
            <person name="Banerjee A."/>
            <person name="Singh A."/>
            <person name="Page L."/>
            <person name="Sato H."/>
            <person name="Zhao L."/>
            <person name="Sherman L."/>
            <person name="Pakrasi H."/>
            <person name="Richardson P."/>
        </authorList>
    </citation>
    <scope>NUCLEOTIDE SEQUENCE</scope>
    <source>
        <strain evidence="3">PCC 7425</strain>
    </source>
</reference>
<dbReference type="EMBL" id="CP001344">
    <property type="protein sequence ID" value="ACL45817.1"/>
    <property type="molecule type" value="Genomic_DNA"/>
</dbReference>
<dbReference type="AlphaFoldDB" id="B8HQZ6"/>
<feature type="transmembrane region" description="Helical" evidence="2">
    <location>
        <begin position="30"/>
        <end position="49"/>
    </location>
</feature>
<protein>
    <submittedName>
        <fullName evidence="3">Uncharacterized protein</fullName>
    </submittedName>
</protein>
<evidence type="ECO:0000256" key="2">
    <source>
        <dbReference type="SAM" id="Phobius"/>
    </source>
</evidence>
<keyword evidence="2" id="KW-0472">Membrane</keyword>
<dbReference type="KEGG" id="cyn:Cyan7425_3494"/>
<sequence>MNIITQRVDTQTTERKATKGTKATKVANKVLVFALAGTLGMMVQTPWAWGQQPLPSPPFESQLPVGWGPEIPRVQSSPVWGQPLQPLVGQDSVLCNSAQALQGYAMGHCRPPVIQISTTDLTISPTDRAFFGQVSDRRLAAEVAQLRTDQSAYFAQWTADQPVAINPPGWRGRVAAFPARIDCSVADGRALLLCSQ</sequence>
<evidence type="ECO:0000313" key="3">
    <source>
        <dbReference type="EMBL" id="ACL45817.1"/>
    </source>
</evidence>
<feature type="compositionally biased region" description="Polar residues" evidence="1">
    <location>
        <begin position="1"/>
        <end position="11"/>
    </location>
</feature>
<name>B8HQZ6_CYAP4</name>
<evidence type="ECO:0000256" key="1">
    <source>
        <dbReference type="SAM" id="MobiDB-lite"/>
    </source>
</evidence>
<keyword evidence="2" id="KW-1133">Transmembrane helix</keyword>
<organism evidence="3">
    <name type="scientific">Cyanothece sp. (strain PCC 7425 / ATCC 29141)</name>
    <dbReference type="NCBI Taxonomy" id="395961"/>
    <lineage>
        <taxon>Bacteria</taxon>
        <taxon>Bacillati</taxon>
        <taxon>Cyanobacteriota</taxon>
        <taxon>Cyanophyceae</taxon>
        <taxon>Gomontiellales</taxon>
        <taxon>Cyanothecaceae</taxon>
        <taxon>Cyanothece</taxon>
    </lineage>
</organism>
<gene>
    <name evidence="3" type="ordered locus">Cyan7425_3494</name>
</gene>
<proteinExistence type="predicted"/>